<feature type="domain" description="DDE Tnp4" evidence="3">
    <location>
        <begin position="139"/>
        <end position="268"/>
    </location>
</feature>
<dbReference type="PANTHER" id="PTHR34500:SF1">
    <property type="entry name" value="DDE TNP4 DOMAIN-CONTAINING PROTEIN"/>
    <property type="match status" value="1"/>
</dbReference>
<evidence type="ECO:0000256" key="2">
    <source>
        <dbReference type="ARBA" id="ARBA00022723"/>
    </source>
</evidence>
<dbReference type="Pfam" id="PF13359">
    <property type="entry name" value="DDE_Tnp_4"/>
    <property type="match status" value="1"/>
</dbReference>
<dbReference type="OMA" id="ICVAIDN"/>
<keyword evidence="2" id="KW-0479">Metal-binding</keyword>
<sequence length="369" mass="43335">MTKPEKKNTTKKKKVEINDYTDKKFKKKFIFTKNVVEQLWADLENVDESISEHDVIWTLDYLRYYTGFDDRAEKYGISDRSLMAHVWKVIDAAKKLNFNSQLADRVNQQVKDLTSEGLELFEKPILTLAVDTSFFPLNTKDNSFNNPKYSGKGLKYEFGCSLYDGEVLWINGPFKGPALDISIFRKSLGKVSMKPGERFIGDKAYRGEKNRILTPHTQRNMNPTEKLENQFIKRKHTIIENVFNIFKRFKCFKNKWNSSIQRHLNALTLIAYTYNLSVKIERFRKSKEEEKNNGSSYCKSSVNYKDEYEYEYENINSEEEQESDSDPALEEHILENFRETFNKSNVDGADENEEKNVIDIDELVYMTEN</sequence>
<protein>
    <recommendedName>
        <fullName evidence="3">DDE Tnp4 domain-containing protein</fullName>
    </recommendedName>
</protein>
<evidence type="ECO:0000313" key="5">
    <source>
        <dbReference type="Proteomes" id="UP000001064"/>
    </source>
</evidence>
<gene>
    <name evidence="4" type="ORF">DICPUDRAFT_147720</name>
</gene>
<evidence type="ECO:0000256" key="1">
    <source>
        <dbReference type="ARBA" id="ARBA00001968"/>
    </source>
</evidence>
<proteinExistence type="predicted"/>
<keyword evidence="5" id="KW-1185">Reference proteome</keyword>
<accession>F0Z980</accession>
<dbReference type="VEuPathDB" id="AmoebaDB:DICPUDRAFT_147720"/>
<dbReference type="InParanoid" id="F0Z980"/>
<dbReference type="OrthoDB" id="128483at2759"/>
<dbReference type="EMBL" id="GL870956">
    <property type="protein sequence ID" value="EGC39506.1"/>
    <property type="molecule type" value="Genomic_DNA"/>
</dbReference>
<dbReference type="InterPro" id="IPR027806">
    <property type="entry name" value="HARBI1_dom"/>
</dbReference>
<comment type="cofactor">
    <cofactor evidence="1">
        <name>a divalent metal cation</name>
        <dbReference type="ChEBI" id="CHEBI:60240"/>
    </cofactor>
</comment>
<evidence type="ECO:0000259" key="3">
    <source>
        <dbReference type="Pfam" id="PF13359"/>
    </source>
</evidence>
<dbReference type="Proteomes" id="UP000001064">
    <property type="component" value="Unassembled WGS sequence"/>
</dbReference>
<name>F0Z980_DICPU</name>
<dbReference type="AlphaFoldDB" id="F0Z980"/>
<evidence type="ECO:0000313" key="4">
    <source>
        <dbReference type="EMBL" id="EGC39506.1"/>
    </source>
</evidence>
<reference evidence="5" key="1">
    <citation type="journal article" date="2011" name="Genome Biol.">
        <title>Comparative genomics of the social amoebae Dictyostelium discoideum and Dictyostelium purpureum.</title>
        <authorList>
            <consortium name="US DOE Joint Genome Institute (JGI-PGF)"/>
            <person name="Sucgang R."/>
            <person name="Kuo A."/>
            <person name="Tian X."/>
            <person name="Salerno W."/>
            <person name="Parikh A."/>
            <person name="Feasley C.L."/>
            <person name="Dalin E."/>
            <person name="Tu H."/>
            <person name="Huang E."/>
            <person name="Barry K."/>
            <person name="Lindquist E."/>
            <person name="Shapiro H."/>
            <person name="Bruce D."/>
            <person name="Schmutz J."/>
            <person name="Salamov A."/>
            <person name="Fey P."/>
            <person name="Gaudet P."/>
            <person name="Anjard C."/>
            <person name="Babu M.M."/>
            <person name="Basu S."/>
            <person name="Bushmanova Y."/>
            <person name="van der Wel H."/>
            <person name="Katoh-Kurasawa M."/>
            <person name="Dinh C."/>
            <person name="Coutinho P.M."/>
            <person name="Saito T."/>
            <person name="Elias M."/>
            <person name="Schaap P."/>
            <person name="Kay R.R."/>
            <person name="Henrissat B."/>
            <person name="Eichinger L."/>
            <person name="Rivero F."/>
            <person name="Putnam N.H."/>
            <person name="West C.M."/>
            <person name="Loomis W.F."/>
            <person name="Chisholm R.L."/>
            <person name="Shaulsky G."/>
            <person name="Strassmann J.E."/>
            <person name="Queller D.C."/>
            <person name="Kuspa A."/>
            <person name="Grigoriev I.V."/>
        </authorList>
    </citation>
    <scope>NUCLEOTIDE SEQUENCE [LARGE SCALE GENOMIC DNA]</scope>
    <source>
        <strain evidence="5">QSDP1</strain>
    </source>
</reference>
<dbReference type="FunCoup" id="F0Z980">
    <property type="interactions" value="69"/>
</dbReference>
<dbReference type="RefSeq" id="XP_003283953.1">
    <property type="nucleotide sequence ID" value="XM_003283905.1"/>
</dbReference>
<organism evidence="4 5">
    <name type="scientific">Dictyostelium purpureum</name>
    <name type="common">Slime mold</name>
    <dbReference type="NCBI Taxonomy" id="5786"/>
    <lineage>
        <taxon>Eukaryota</taxon>
        <taxon>Amoebozoa</taxon>
        <taxon>Evosea</taxon>
        <taxon>Eumycetozoa</taxon>
        <taxon>Dictyostelia</taxon>
        <taxon>Dictyosteliales</taxon>
        <taxon>Dictyosteliaceae</taxon>
        <taxon>Dictyostelium</taxon>
    </lineage>
</organism>
<dbReference type="KEGG" id="dpp:DICPUDRAFT_147720"/>
<dbReference type="GO" id="GO:0046872">
    <property type="term" value="F:metal ion binding"/>
    <property type="evidence" value="ECO:0007669"/>
    <property type="project" value="UniProtKB-KW"/>
</dbReference>
<dbReference type="GeneID" id="10509887"/>
<dbReference type="PANTHER" id="PTHR34500">
    <property type="entry name" value="EXPRESSED PROTEIN"/>
    <property type="match status" value="1"/>
</dbReference>